<comment type="catalytic activity">
    <reaction evidence="1 7">
        <text>5-hydroxyisourate + H2O = 5-hydroxy-2-oxo-4-ureido-2,5-dihydro-1H-imidazole-5-carboxylate + H(+)</text>
        <dbReference type="Rhea" id="RHEA:23736"/>
        <dbReference type="ChEBI" id="CHEBI:15377"/>
        <dbReference type="ChEBI" id="CHEBI:15378"/>
        <dbReference type="ChEBI" id="CHEBI:18072"/>
        <dbReference type="ChEBI" id="CHEBI:58639"/>
        <dbReference type="EC" id="3.5.2.17"/>
    </reaction>
</comment>
<dbReference type="EC" id="3.5.2.17" evidence="7"/>
<evidence type="ECO:0000313" key="9">
    <source>
        <dbReference type="EMBL" id="GAA0930921.1"/>
    </source>
</evidence>
<dbReference type="EMBL" id="BAAAHK010000003">
    <property type="protein sequence ID" value="GAA0930921.1"/>
    <property type="molecule type" value="Genomic_DNA"/>
</dbReference>
<keyword evidence="5 7" id="KW-0659">Purine metabolism</keyword>
<evidence type="ECO:0000256" key="6">
    <source>
        <dbReference type="ARBA" id="ARBA00022801"/>
    </source>
</evidence>
<dbReference type="SMART" id="SM00095">
    <property type="entry name" value="TR_THY"/>
    <property type="match status" value="1"/>
</dbReference>
<dbReference type="PANTHER" id="PTHR10395">
    <property type="entry name" value="URICASE AND TRANSTHYRETIN-RELATED"/>
    <property type="match status" value="1"/>
</dbReference>
<evidence type="ECO:0000256" key="5">
    <source>
        <dbReference type="ARBA" id="ARBA00022631"/>
    </source>
</evidence>
<dbReference type="Proteomes" id="UP001500542">
    <property type="component" value="Unassembled WGS sequence"/>
</dbReference>
<dbReference type="Gene3D" id="2.60.40.180">
    <property type="entry name" value="Transthyretin/hydroxyisourate hydrolase domain"/>
    <property type="match status" value="1"/>
</dbReference>
<reference evidence="9 10" key="1">
    <citation type="journal article" date="2019" name="Int. J. Syst. Evol. Microbiol.">
        <title>The Global Catalogue of Microorganisms (GCM) 10K type strain sequencing project: providing services to taxonomists for standard genome sequencing and annotation.</title>
        <authorList>
            <consortium name="The Broad Institute Genomics Platform"/>
            <consortium name="The Broad Institute Genome Sequencing Center for Infectious Disease"/>
            <person name="Wu L."/>
            <person name="Ma J."/>
        </authorList>
    </citation>
    <scope>NUCLEOTIDE SEQUENCE [LARGE SCALE GENOMIC DNA]</scope>
    <source>
        <strain evidence="9 10">JCM 10977</strain>
    </source>
</reference>
<dbReference type="GO" id="GO:0016787">
    <property type="term" value="F:hydrolase activity"/>
    <property type="evidence" value="ECO:0007669"/>
    <property type="project" value="UniProtKB-KW"/>
</dbReference>
<comment type="subunit">
    <text evidence="4 7">Homotetramer.</text>
</comment>
<comment type="function">
    <text evidence="2">Catalyzes the hydrolysis of 5-hydroxyisourate (HIU) to 2-oxo-4-hydroxy-4-carboxy-5-ureidoimidazoline (OHCU).</text>
</comment>
<sequence>MTTLSTHVLDTALGKPAQGVPVTLSRLEPAVLTLGTATTDQDGRIGSLTTKELSAGTYQLRFDTAAYARATKQDIFFPEVVVTFLISDERHYHVPLLLSPFAFSTYRGS</sequence>
<dbReference type="PANTHER" id="PTHR10395:SF7">
    <property type="entry name" value="5-HYDROXYISOURATE HYDROLASE"/>
    <property type="match status" value="1"/>
</dbReference>
<evidence type="ECO:0000256" key="1">
    <source>
        <dbReference type="ARBA" id="ARBA00001043"/>
    </source>
</evidence>
<dbReference type="InterPro" id="IPR014306">
    <property type="entry name" value="Hydroxyisourate_hydrolase"/>
</dbReference>
<protein>
    <recommendedName>
        <fullName evidence="7">5-hydroxyisourate hydrolase</fullName>
        <shortName evidence="7">HIU hydrolase</shortName>
        <shortName evidence="7">HIUHase</shortName>
        <ecNumber evidence="7">3.5.2.17</ecNumber>
    </recommendedName>
</protein>
<proteinExistence type="inferred from homology"/>
<keyword evidence="10" id="KW-1185">Reference proteome</keyword>
<dbReference type="InterPro" id="IPR023416">
    <property type="entry name" value="Transthyretin/HIU_hydrolase_d"/>
</dbReference>
<comment type="similarity">
    <text evidence="3 7">Belongs to the transthyretin family. 5-hydroxyisourate hydrolase subfamily.</text>
</comment>
<dbReference type="PROSITE" id="PS00768">
    <property type="entry name" value="TRANSTHYRETIN_1"/>
    <property type="match status" value="1"/>
</dbReference>
<dbReference type="Pfam" id="PF00576">
    <property type="entry name" value="Transthyretin"/>
    <property type="match status" value="1"/>
</dbReference>
<gene>
    <name evidence="9" type="primary">uraH</name>
    <name evidence="9" type="ORF">GCM10009554_14520</name>
</gene>
<evidence type="ECO:0000256" key="3">
    <source>
        <dbReference type="ARBA" id="ARBA00009850"/>
    </source>
</evidence>
<evidence type="ECO:0000256" key="2">
    <source>
        <dbReference type="ARBA" id="ARBA00002704"/>
    </source>
</evidence>
<evidence type="ECO:0000259" key="8">
    <source>
        <dbReference type="SMART" id="SM00095"/>
    </source>
</evidence>
<evidence type="ECO:0000256" key="4">
    <source>
        <dbReference type="ARBA" id="ARBA00011881"/>
    </source>
</evidence>
<dbReference type="InterPro" id="IPR000895">
    <property type="entry name" value="Transthyretin/HIU_hydrolase"/>
</dbReference>
<accession>A0ABN1PPT0</accession>
<keyword evidence="6 7" id="KW-0378">Hydrolase</keyword>
<evidence type="ECO:0000313" key="10">
    <source>
        <dbReference type="Proteomes" id="UP001500542"/>
    </source>
</evidence>
<dbReference type="InterPro" id="IPR023418">
    <property type="entry name" value="Thyroxine_BS"/>
</dbReference>
<organism evidence="9 10">
    <name type="scientific">Kribbella koreensis</name>
    <dbReference type="NCBI Taxonomy" id="57909"/>
    <lineage>
        <taxon>Bacteria</taxon>
        <taxon>Bacillati</taxon>
        <taxon>Actinomycetota</taxon>
        <taxon>Actinomycetes</taxon>
        <taxon>Propionibacteriales</taxon>
        <taxon>Kribbellaceae</taxon>
        <taxon>Kribbella</taxon>
    </lineage>
</organism>
<dbReference type="SUPFAM" id="SSF49472">
    <property type="entry name" value="Transthyretin (synonym: prealbumin)"/>
    <property type="match status" value="1"/>
</dbReference>
<feature type="domain" description="Transthyretin/hydroxyisourate hydrolase" evidence="8">
    <location>
        <begin position="1"/>
        <end position="108"/>
    </location>
</feature>
<dbReference type="CDD" id="cd05822">
    <property type="entry name" value="TLP_HIUase"/>
    <property type="match status" value="1"/>
</dbReference>
<evidence type="ECO:0000256" key="7">
    <source>
        <dbReference type="RuleBase" id="RU361270"/>
    </source>
</evidence>
<dbReference type="RefSeq" id="WP_343966136.1">
    <property type="nucleotide sequence ID" value="NZ_BAAAHK010000003.1"/>
</dbReference>
<comment type="caution">
    <text evidence="9">The sequence shown here is derived from an EMBL/GenBank/DDBJ whole genome shotgun (WGS) entry which is preliminary data.</text>
</comment>
<name>A0ABN1PPT0_9ACTN</name>
<dbReference type="PRINTS" id="PR00189">
    <property type="entry name" value="TRNSTHYRETIN"/>
</dbReference>
<dbReference type="NCBIfam" id="TIGR02962">
    <property type="entry name" value="hdxy_isourate"/>
    <property type="match status" value="1"/>
</dbReference>
<dbReference type="InterPro" id="IPR036817">
    <property type="entry name" value="Transthyretin/HIU_hydrolase_sf"/>
</dbReference>